<feature type="transmembrane region" description="Helical" evidence="7">
    <location>
        <begin position="116"/>
        <end position="139"/>
    </location>
</feature>
<evidence type="ECO:0000256" key="3">
    <source>
        <dbReference type="ARBA" id="ARBA00022692"/>
    </source>
</evidence>
<feature type="domain" description="Phage shock protein PspC N-terminal" evidence="8">
    <location>
        <begin position="3"/>
        <end position="65"/>
    </location>
</feature>
<feature type="transmembrane region" description="Helical" evidence="7">
    <location>
        <begin position="145"/>
        <end position="162"/>
    </location>
</feature>
<feature type="transmembrane region" description="Helical" evidence="7">
    <location>
        <begin position="12"/>
        <end position="27"/>
    </location>
</feature>
<dbReference type="InterPro" id="IPR052027">
    <property type="entry name" value="PspC"/>
</dbReference>
<evidence type="ECO:0000256" key="1">
    <source>
        <dbReference type="ARBA" id="ARBA00004162"/>
    </source>
</evidence>
<proteinExistence type="predicted"/>
<keyword evidence="3 7" id="KW-0812">Transmembrane</keyword>
<dbReference type="InterPro" id="IPR043726">
    <property type="entry name" value="LiaI-LiaF-like_TM1"/>
</dbReference>
<gene>
    <name evidence="10" type="ORF">GCM10007415_14470</name>
</gene>
<sequence>MEKKLQRIPHEGAVAGVCAGLGVYFGVDKTWVRLAFIISVFFSGYMGIGLLGPIVYIVLWIVLPIKSFALPHDPFNVDYRTKEGQPSAAFEGYNPYAWDAAAKPNRPAPSASKDRYIAGLILLAVGLFFLLHQLDVFYWRDFARYWPVLIIIIGLATVFGAFNSRKRSAFPTEDVEEKTMEPGPDQPADDDGEPHSYTK</sequence>
<comment type="subcellular location">
    <subcellularLocation>
        <location evidence="1">Cell membrane</location>
        <topology evidence="1">Single-pass membrane protein</topology>
    </subcellularLocation>
</comment>
<dbReference type="RefSeq" id="WP_188505221.1">
    <property type="nucleotide sequence ID" value="NZ_BMER01000001.1"/>
</dbReference>
<evidence type="ECO:0008006" key="12">
    <source>
        <dbReference type="Google" id="ProtNLM"/>
    </source>
</evidence>
<protein>
    <recommendedName>
        <fullName evidence="12">Phage shock protein C (PspC) family protein</fullName>
    </recommendedName>
</protein>
<dbReference type="GO" id="GO:0005886">
    <property type="term" value="C:plasma membrane"/>
    <property type="evidence" value="ECO:0007669"/>
    <property type="project" value="UniProtKB-SubCell"/>
</dbReference>
<feature type="transmembrane region" description="Helical" evidence="7">
    <location>
        <begin position="33"/>
        <end position="63"/>
    </location>
</feature>
<dbReference type="Proteomes" id="UP000660862">
    <property type="component" value="Unassembled WGS sequence"/>
</dbReference>
<reference evidence="10" key="1">
    <citation type="journal article" date="2014" name="Int. J. Syst. Evol. Microbiol.">
        <title>Complete genome sequence of Corynebacterium casei LMG S-19264T (=DSM 44701T), isolated from a smear-ripened cheese.</title>
        <authorList>
            <consortium name="US DOE Joint Genome Institute (JGI-PGF)"/>
            <person name="Walter F."/>
            <person name="Albersmeier A."/>
            <person name="Kalinowski J."/>
            <person name="Ruckert C."/>
        </authorList>
    </citation>
    <scope>NUCLEOTIDE SEQUENCE</scope>
    <source>
        <strain evidence="10">CGMCC 1.12195</strain>
    </source>
</reference>
<organism evidence="10 11">
    <name type="scientific">Parapedobacter pyrenivorans</name>
    <dbReference type="NCBI Taxonomy" id="1305674"/>
    <lineage>
        <taxon>Bacteria</taxon>
        <taxon>Pseudomonadati</taxon>
        <taxon>Bacteroidota</taxon>
        <taxon>Sphingobacteriia</taxon>
        <taxon>Sphingobacteriales</taxon>
        <taxon>Sphingobacteriaceae</taxon>
        <taxon>Parapedobacter</taxon>
    </lineage>
</organism>
<evidence type="ECO:0000256" key="2">
    <source>
        <dbReference type="ARBA" id="ARBA00022475"/>
    </source>
</evidence>
<keyword evidence="11" id="KW-1185">Reference proteome</keyword>
<evidence type="ECO:0000259" key="8">
    <source>
        <dbReference type="Pfam" id="PF04024"/>
    </source>
</evidence>
<evidence type="ECO:0000313" key="11">
    <source>
        <dbReference type="Proteomes" id="UP000660862"/>
    </source>
</evidence>
<dbReference type="Pfam" id="PF04024">
    <property type="entry name" value="PspC"/>
    <property type="match status" value="1"/>
</dbReference>
<dbReference type="Pfam" id="PF18917">
    <property type="entry name" value="LiaI-LiaF-like_TM1"/>
    <property type="match status" value="1"/>
</dbReference>
<dbReference type="PANTHER" id="PTHR33885:SF3">
    <property type="entry name" value="PHAGE SHOCK PROTEIN C"/>
    <property type="match status" value="1"/>
</dbReference>
<feature type="region of interest" description="Disordered" evidence="6">
    <location>
        <begin position="169"/>
        <end position="199"/>
    </location>
</feature>
<evidence type="ECO:0000313" key="10">
    <source>
        <dbReference type="EMBL" id="GGG82670.1"/>
    </source>
</evidence>
<evidence type="ECO:0000256" key="7">
    <source>
        <dbReference type="SAM" id="Phobius"/>
    </source>
</evidence>
<accession>A0A917HLS4</accession>
<evidence type="ECO:0000259" key="9">
    <source>
        <dbReference type="Pfam" id="PF18917"/>
    </source>
</evidence>
<name>A0A917HLS4_9SPHI</name>
<dbReference type="PANTHER" id="PTHR33885">
    <property type="entry name" value="PHAGE SHOCK PROTEIN C"/>
    <property type="match status" value="1"/>
</dbReference>
<dbReference type="AlphaFoldDB" id="A0A917HLS4"/>
<keyword evidence="4 7" id="KW-1133">Transmembrane helix</keyword>
<reference evidence="10" key="2">
    <citation type="submission" date="2020-09" db="EMBL/GenBank/DDBJ databases">
        <authorList>
            <person name="Sun Q."/>
            <person name="Zhou Y."/>
        </authorList>
    </citation>
    <scope>NUCLEOTIDE SEQUENCE</scope>
    <source>
        <strain evidence="10">CGMCC 1.12195</strain>
    </source>
</reference>
<comment type="caution">
    <text evidence="10">The sequence shown here is derived from an EMBL/GenBank/DDBJ whole genome shotgun (WGS) entry which is preliminary data.</text>
</comment>
<dbReference type="EMBL" id="BMER01000001">
    <property type="protein sequence ID" value="GGG82670.1"/>
    <property type="molecule type" value="Genomic_DNA"/>
</dbReference>
<feature type="domain" description="LiaI-LiaF-like transmembrane region" evidence="9">
    <location>
        <begin position="117"/>
        <end position="156"/>
    </location>
</feature>
<evidence type="ECO:0000256" key="4">
    <source>
        <dbReference type="ARBA" id="ARBA00022989"/>
    </source>
</evidence>
<dbReference type="InterPro" id="IPR007168">
    <property type="entry name" value="Phageshock_PspC_N"/>
</dbReference>
<keyword evidence="2" id="KW-1003">Cell membrane</keyword>
<evidence type="ECO:0000256" key="5">
    <source>
        <dbReference type="ARBA" id="ARBA00023136"/>
    </source>
</evidence>
<keyword evidence="5 7" id="KW-0472">Membrane</keyword>
<evidence type="ECO:0000256" key="6">
    <source>
        <dbReference type="SAM" id="MobiDB-lite"/>
    </source>
</evidence>